<feature type="region of interest" description="Disordered" evidence="1">
    <location>
        <begin position="360"/>
        <end position="413"/>
    </location>
</feature>
<feature type="compositionally biased region" description="Basic and acidic residues" evidence="1">
    <location>
        <begin position="388"/>
        <end position="400"/>
    </location>
</feature>
<gene>
    <name evidence="2" type="ORF">ALAG00032_LOCUS13085</name>
</gene>
<proteinExistence type="predicted"/>
<name>A0A7S3NNS4_9STRA</name>
<accession>A0A7S3NNS4</accession>
<evidence type="ECO:0000313" key="2">
    <source>
        <dbReference type="EMBL" id="CAE0372301.1"/>
    </source>
</evidence>
<reference evidence="2" key="1">
    <citation type="submission" date="2021-01" db="EMBL/GenBank/DDBJ databases">
        <authorList>
            <person name="Corre E."/>
            <person name="Pelletier E."/>
            <person name="Niang G."/>
            <person name="Scheremetjew M."/>
            <person name="Finn R."/>
            <person name="Kale V."/>
            <person name="Holt S."/>
            <person name="Cochrane G."/>
            <person name="Meng A."/>
            <person name="Brown T."/>
            <person name="Cohen L."/>
        </authorList>
    </citation>
    <scope>NUCLEOTIDE SEQUENCE</scope>
    <source>
        <strain evidence="2">CCMP1510</strain>
    </source>
</reference>
<protein>
    <submittedName>
        <fullName evidence="2">Uncharacterized protein</fullName>
    </submittedName>
</protein>
<feature type="compositionally biased region" description="Polar residues" evidence="1">
    <location>
        <begin position="376"/>
        <end position="387"/>
    </location>
</feature>
<organism evidence="2">
    <name type="scientific">Aureoumbra lagunensis</name>
    <dbReference type="NCBI Taxonomy" id="44058"/>
    <lineage>
        <taxon>Eukaryota</taxon>
        <taxon>Sar</taxon>
        <taxon>Stramenopiles</taxon>
        <taxon>Ochrophyta</taxon>
        <taxon>Pelagophyceae</taxon>
        <taxon>Pelagomonadales</taxon>
        <taxon>Aureoumbra</taxon>
    </lineage>
</organism>
<dbReference type="AlphaFoldDB" id="A0A7S3NNS4"/>
<sequence length="413" mass="47372">MNDSGRSSIGSSDGKDLGAALDLLERVIKVGYDDAAIIDSVAAYRKRGRREIRRHYEALRGLREQLNEGPRLMSRLGKLGVESIKRHGKIRKVLSINDYERRVFHNAIISLKNVAQTDDVVSSDLYGDDYDDILLYVKLYQKEITQNDRFHFEFEPIKNHVEKNQHHQPVDKERYFEQAFKKRTHYKKVRYMSAEERAKFHVTISANGLLMHAPKTKIKQQRIVNVADAKYCLTENNELYIGHLDALNQRLFATGLRAQYVHPSFVPKNTAVQAAGRITVKDGSVLQFDNASSHFRPHLPSLTRFFRFLYFENRAKLQFPLIISYFPPGSIGGKNFGLLSPLKINEFLALDAQQNIVRVSKERASQHTSHQHQHDNNTSPIDLTDSAQLHHEEKSEKQDQAESVLAPTTTILQ</sequence>
<dbReference type="EMBL" id="HBIJ01019983">
    <property type="protein sequence ID" value="CAE0372301.1"/>
    <property type="molecule type" value="Transcribed_RNA"/>
</dbReference>
<evidence type="ECO:0000256" key="1">
    <source>
        <dbReference type="SAM" id="MobiDB-lite"/>
    </source>
</evidence>